<comment type="function">
    <text evidence="14">Adds a GMP to the 5'-end of tRNA(His) after transcription and RNase P cleavage. This step is essential for proper recognition of the tRNA and for the fidelity of protein synthesis. Also functions as a guanyl-nucleotide exchange factor/GEF for the MFN1 and MFN2 mitofusins thereby regulating mitochondrial fusion. By regulating both mitochondrial dynamics and bioenergetic function, it contributes to cell survival following oxidative stress.</text>
</comment>
<dbReference type="Pfam" id="PF14413">
    <property type="entry name" value="Thg1C"/>
    <property type="match status" value="1"/>
</dbReference>
<dbReference type="FunFam" id="3.30.70.3000:FF:000001">
    <property type="entry name" value="tRNA(His) guanylyltransferase"/>
    <property type="match status" value="1"/>
</dbReference>
<dbReference type="PANTHER" id="PTHR12729:SF6">
    <property type="entry name" value="TRNA(HIS) GUANYLYLTRANSFERASE-RELATED"/>
    <property type="match status" value="1"/>
</dbReference>
<keyword evidence="20" id="KW-1185">Reference proteome</keyword>
<evidence type="ECO:0000259" key="16">
    <source>
        <dbReference type="Pfam" id="PF01926"/>
    </source>
</evidence>
<keyword evidence="10" id="KW-0460">Magnesium</keyword>
<evidence type="ECO:0000256" key="1">
    <source>
        <dbReference type="ARBA" id="ARBA00001946"/>
    </source>
</evidence>
<evidence type="ECO:0000256" key="2">
    <source>
        <dbReference type="ARBA" id="ARBA00010113"/>
    </source>
</evidence>
<evidence type="ECO:0000256" key="9">
    <source>
        <dbReference type="ARBA" id="ARBA00022741"/>
    </source>
</evidence>
<comment type="catalytic activity">
    <reaction evidence="13">
        <text>a 5'-end ribonucleotide-tRNA(His) + GTP + ATP + H2O = a 5'-end phospho-guanosine-ribonucleotide-tRNA(His) + AMP + 2 diphosphate + H(+)</text>
        <dbReference type="Rhea" id="RHEA:54564"/>
        <dbReference type="Rhea" id="RHEA-COMP:14193"/>
        <dbReference type="Rhea" id="RHEA-COMP:14917"/>
        <dbReference type="ChEBI" id="CHEBI:15377"/>
        <dbReference type="ChEBI" id="CHEBI:15378"/>
        <dbReference type="ChEBI" id="CHEBI:30616"/>
        <dbReference type="ChEBI" id="CHEBI:33019"/>
        <dbReference type="ChEBI" id="CHEBI:37565"/>
        <dbReference type="ChEBI" id="CHEBI:138282"/>
        <dbReference type="ChEBI" id="CHEBI:141847"/>
        <dbReference type="ChEBI" id="CHEBI:456215"/>
        <dbReference type="EC" id="2.7.7.79"/>
    </reaction>
</comment>
<evidence type="ECO:0000256" key="7">
    <source>
        <dbReference type="ARBA" id="ARBA00022695"/>
    </source>
</evidence>
<comment type="subunit">
    <text evidence="15">Homotetramer. Interacts with MFN1 and MFN2; functions as a guanyl-nucleotide exchange factor/GEF for MFN2 and also probably MFN1.</text>
</comment>
<evidence type="ECO:0000256" key="5">
    <source>
        <dbReference type="ARBA" id="ARBA00022679"/>
    </source>
</evidence>
<dbReference type="Proteomes" id="UP000677054">
    <property type="component" value="Unassembled WGS sequence"/>
</dbReference>
<protein>
    <recommendedName>
        <fullName evidence="4">Probable tRNA(His) guanylyltransferase</fullName>
        <ecNumber evidence="3">2.7.7.79</ecNumber>
    </recommendedName>
    <alternativeName>
        <fullName evidence="12">tRNA-histidine guanylyltransferase</fullName>
    </alternativeName>
</protein>
<name>A0A7R8X4Z6_9CRUS</name>
<dbReference type="AlphaFoldDB" id="A0A7R8X4Z6"/>
<evidence type="ECO:0000313" key="19">
    <source>
        <dbReference type="EMBL" id="CAD7241017.1"/>
    </source>
</evidence>
<dbReference type="InterPro" id="IPR027417">
    <property type="entry name" value="P-loop_NTPase"/>
</dbReference>
<gene>
    <name evidence="19" type="ORF">DSTB1V02_LOCUS1019</name>
</gene>
<dbReference type="InterPro" id="IPR006073">
    <property type="entry name" value="GTP-bd"/>
</dbReference>
<comment type="cofactor">
    <cofactor evidence="1">
        <name>Mg(2+)</name>
        <dbReference type="ChEBI" id="CHEBI:18420"/>
    </cofactor>
</comment>
<dbReference type="GO" id="GO:0006400">
    <property type="term" value="P:tRNA modification"/>
    <property type="evidence" value="ECO:0007669"/>
    <property type="project" value="InterPro"/>
</dbReference>
<dbReference type="EC" id="2.7.7.79" evidence="3"/>
<dbReference type="GO" id="GO:0008193">
    <property type="term" value="F:tRNA guanylyltransferase activity"/>
    <property type="evidence" value="ECO:0007669"/>
    <property type="project" value="UniProtKB-EC"/>
</dbReference>
<evidence type="ECO:0000259" key="18">
    <source>
        <dbReference type="Pfam" id="PF14413"/>
    </source>
</evidence>
<dbReference type="EMBL" id="CAJPEV010000085">
    <property type="protein sequence ID" value="CAG0880323.1"/>
    <property type="molecule type" value="Genomic_DNA"/>
</dbReference>
<accession>A0A7R8X4Z6</accession>
<keyword evidence="9" id="KW-0547">Nucleotide-binding</keyword>
<evidence type="ECO:0000256" key="10">
    <source>
        <dbReference type="ARBA" id="ARBA00022842"/>
    </source>
</evidence>
<feature type="domain" description="Thg1 C-terminal" evidence="18">
    <location>
        <begin position="139"/>
        <end position="216"/>
    </location>
</feature>
<dbReference type="FunFam" id="1.10.1580.10:FF:000004">
    <property type="entry name" value="Mitochondrial GTPase 1"/>
    <property type="match status" value="1"/>
</dbReference>
<organism evidence="19">
    <name type="scientific">Darwinula stevensoni</name>
    <dbReference type="NCBI Taxonomy" id="69355"/>
    <lineage>
        <taxon>Eukaryota</taxon>
        <taxon>Metazoa</taxon>
        <taxon>Ecdysozoa</taxon>
        <taxon>Arthropoda</taxon>
        <taxon>Crustacea</taxon>
        <taxon>Oligostraca</taxon>
        <taxon>Ostracoda</taxon>
        <taxon>Podocopa</taxon>
        <taxon>Podocopida</taxon>
        <taxon>Darwinulocopina</taxon>
        <taxon>Darwinuloidea</taxon>
        <taxon>Darwinulidae</taxon>
        <taxon>Darwinula</taxon>
    </lineage>
</organism>
<dbReference type="EMBL" id="LR899602">
    <property type="protein sequence ID" value="CAD7241017.1"/>
    <property type="molecule type" value="Genomic_DNA"/>
</dbReference>
<evidence type="ECO:0000259" key="17">
    <source>
        <dbReference type="Pfam" id="PF04446"/>
    </source>
</evidence>
<dbReference type="InterPro" id="IPR025845">
    <property type="entry name" value="Thg1_C_dom"/>
</dbReference>
<dbReference type="PANTHER" id="PTHR12729">
    <property type="entry name" value="TRNA(HIS) GUANYLYLTRANSFERASE-RELATED"/>
    <property type="match status" value="1"/>
</dbReference>
<evidence type="ECO:0000256" key="8">
    <source>
        <dbReference type="ARBA" id="ARBA00022723"/>
    </source>
</evidence>
<dbReference type="Pfam" id="PF04446">
    <property type="entry name" value="Thg1"/>
    <property type="match status" value="1"/>
</dbReference>
<evidence type="ECO:0000256" key="11">
    <source>
        <dbReference type="ARBA" id="ARBA00023134"/>
    </source>
</evidence>
<keyword evidence="7" id="KW-0548">Nucleotidyltransferase</keyword>
<evidence type="ECO:0000256" key="13">
    <source>
        <dbReference type="ARBA" id="ARBA00047281"/>
    </source>
</evidence>
<evidence type="ECO:0000256" key="12">
    <source>
        <dbReference type="ARBA" id="ARBA00032480"/>
    </source>
</evidence>
<dbReference type="Gene3D" id="1.10.1580.10">
    <property type="match status" value="1"/>
</dbReference>
<feature type="domain" description="tRNAHis guanylyltransferase catalytic" evidence="17">
    <location>
        <begin position="6"/>
        <end position="136"/>
    </location>
</feature>
<keyword evidence="11" id="KW-0342">GTP-binding</keyword>
<reference evidence="19" key="1">
    <citation type="submission" date="2020-11" db="EMBL/GenBank/DDBJ databases">
        <authorList>
            <person name="Tran Van P."/>
        </authorList>
    </citation>
    <scope>NUCLEOTIDE SEQUENCE</scope>
</reference>
<dbReference type="SUPFAM" id="SSF52540">
    <property type="entry name" value="P-loop containing nucleoside triphosphate hydrolases"/>
    <property type="match status" value="1"/>
</dbReference>
<dbReference type="InterPro" id="IPR023179">
    <property type="entry name" value="GTP-bd_ortho_bundle_sf"/>
</dbReference>
<dbReference type="InterPro" id="IPR024956">
    <property type="entry name" value="tRNAHis_GuaTrfase_cat"/>
</dbReference>
<dbReference type="InterPro" id="IPR038469">
    <property type="entry name" value="tRNAHis_GuaTrfase_Thg1_sf"/>
</dbReference>
<dbReference type="Gene3D" id="3.40.50.300">
    <property type="entry name" value="P-loop containing nucleotide triphosphate hydrolases"/>
    <property type="match status" value="1"/>
</dbReference>
<evidence type="ECO:0000256" key="3">
    <source>
        <dbReference type="ARBA" id="ARBA00012511"/>
    </source>
</evidence>
<feature type="domain" description="G" evidence="16">
    <location>
        <begin position="335"/>
        <end position="434"/>
    </location>
</feature>
<evidence type="ECO:0000256" key="15">
    <source>
        <dbReference type="ARBA" id="ARBA00065710"/>
    </source>
</evidence>
<evidence type="ECO:0000313" key="20">
    <source>
        <dbReference type="Proteomes" id="UP000677054"/>
    </source>
</evidence>
<comment type="similarity">
    <text evidence="2">Belongs to the tRNA(His) guanylyltransferase family.</text>
</comment>
<dbReference type="GO" id="GO:0005525">
    <property type="term" value="F:GTP binding"/>
    <property type="evidence" value="ECO:0007669"/>
    <property type="project" value="UniProtKB-KW"/>
</dbReference>
<keyword evidence="6" id="KW-0819">tRNA processing</keyword>
<proteinExistence type="inferred from homology"/>
<evidence type="ECO:0000256" key="4">
    <source>
        <dbReference type="ARBA" id="ARBA00022310"/>
    </source>
</evidence>
<keyword evidence="5" id="KW-0808">Transferase</keyword>
<dbReference type="GO" id="GO:0000287">
    <property type="term" value="F:magnesium ion binding"/>
    <property type="evidence" value="ECO:0007669"/>
    <property type="project" value="InterPro"/>
</dbReference>
<keyword evidence="8" id="KW-0479">Metal-binding</keyword>
<sequence>MAKSKFEYVRNFEEDDCCLPNCYIIIRIDGKNFHRFSDEHAFQKPNDERALMLMNAAACTVIKDFKPEILMGYGQSDEYSFVFKKSTSIYKRRKFKLLTNVLSLFSSAYVFHWKSHFPHTKMKYPPSFDGRVVLYPSLENLRDYMSWRQADCHINNLYNTVFWALVLKGGLVPREAQERLRGTVSSDKHEILFSEFAINYNNEPELFRKGSVIYPQCSGGSESWNLKVFGQAALFVISLMHSKLKIPFSGRNPEFSRRVTAVKPHLLVLNKVDLIPKHVRPKIEERLQSQGSRVLFTTNRSQGTKDSMSKILPTVKELIEGSERYNRTFSIDYSIMVIGIPNVGKSTIINALRRFHSHRDGGARVGKLAGVTRGVSRLKIQENPPIYLLDTPGIMSPQIATVETGLRLALCATLSDHRTDPVVVADYLLFLLNKQGNTRYVSYLNLEEPCDDIQKVLKSVAANKNFYQTIGMTTGRYEKLPHLEQAAHYVVRSFREGSLGKVFLDSDFLERNMDEASSSQRT</sequence>
<dbReference type="OrthoDB" id="62560at2759"/>
<dbReference type="Pfam" id="PF01926">
    <property type="entry name" value="MMR_HSR1"/>
    <property type="match status" value="1"/>
</dbReference>
<dbReference type="Gene3D" id="3.30.70.3000">
    <property type="match status" value="1"/>
</dbReference>
<evidence type="ECO:0000256" key="14">
    <source>
        <dbReference type="ARBA" id="ARBA00058346"/>
    </source>
</evidence>
<dbReference type="InterPro" id="IPR007537">
    <property type="entry name" value="tRNAHis_GuaTrfase_Thg1"/>
</dbReference>
<evidence type="ECO:0000256" key="6">
    <source>
        <dbReference type="ARBA" id="ARBA00022694"/>
    </source>
</evidence>